<reference evidence="1 2" key="1">
    <citation type="submission" date="2020-08" db="EMBL/GenBank/DDBJ databases">
        <title>Genomic Encyclopedia of Type Strains, Phase III (KMG-III): the genomes of soil and plant-associated and newly described type strains.</title>
        <authorList>
            <person name="Whitman W."/>
        </authorList>
    </citation>
    <scope>NUCLEOTIDE SEQUENCE [LARGE SCALE GENOMIC DNA]</scope>
    <source>
        <strain evidence="1 2">CECT 3303</strain>
    </source>
</reference>
<name>A0A841DGN8_PLAVE</name>
<accession>A0A841DGN8</accession>
<keyword evidence="2" id="KW-1185">Reference proteome</keyword>
<gene>
    <name evidence="1" type="ORF">FHS22_007518</name>
</gene>
<sequence length="137" mass="15026">MWALIGRIVTDDDLSITAADVTEAIEEYLTSGDEETYAPGGLLVASGDVVINPGCCVGLDEWRDWLGALDGRPVDLGHDPDVLLENRGTVLRLWQDKDQLLRGEVPSPSERYIDIPREDLLGLLRGVHHRRAPSVGV</sequence>
<dbReference type="Proteomes" id="UP000562352">
    <property type="component" value="Unassembled WGS sequence"/>
</dbReference>
<evidence type="ECO:0000313" key="1">
    <source>
        <dbReference type="EMBL" id="MBB5968197.1"/>
    </source>
</evidence>
<organism evidence="1 2">
    <name type="scientific">Planomonospora venezuelensis</name>
    <dbReference type="NCBI Taxonomy" id="1999"/>
    <lineage>
        <taxon>Bacteria</taxon>
        <taxon>Bacillati</taxon>
        <taxon>Actinomycetota</taxon>
        <taxon>Actinomycetes</taxon>
        <taxon>Streptosporangiales</taxon>
        <taxon>Streptosporangiaceae</taxon>
        <taxon>Planomonospora</taxon>
    </lineage>
</organism>
<proteinExistence type="predicted"/>
<dbReference type="RefSeq" id="WP_184948870.1">
    <property type="nucleotide sequence ID" value="NZ_BAAAWZ010000001.1"/>
</dbReference>
<protein>
    <submittedName>
        <fullName evidence="1">Uncharacterized protein</fullName>
    </submittedName>
</protein>
<dbReference type="AlphaFoldDB" id="A0A841DGN8"/>
<dbReference type="EMBL" id="JACHJJ010000062">
    <property type="protein sequence ID" value="MBB5968197.1"/>
    <property type="molecule type" value="Genomic_DNA"/>
</dbReference>
<comment type="caution">
    <text evidence="1">The sequence shown here is derived from an EMBL/GenBank/DDBJ whole genome shotgun (WGS) entry which is preliminary data.</text>
</comment>
<evidence type="ECO:0000313" key="2">
    <source>
        <dbReference type="Proteomes" id="UP000562352"/>
    </source>
</evidence>